<accession>A0A8I2B6P9</accession>
<protein>
    <recommendedName>
        <fullName evidence="3">DUF3811 domain-containing protein</fullName>
    </recommendedName>
</protein>
<dbReference type="AlphaFoldDB" id="A0A8I2B6P9"/>
<dbReference type="RefSeq" id="WP_047706616.1">
    <property type="nucleotide sequence ID" value="NZ_JAFNAA010000051.1"/>
</dbReference>
<evidence type="ECO:0000313" key="2">
    <source>
        <dbReference type="Proteomes" id="UP000664658"/>
    </source>
</evidence>
<name>A0A8I2B6P9_PLESH</name>
<comment type="caution">
    <text evidence="1">The sequence shown here is derived from an EMBL/GenBank/DDBJ whole genome shotgun (WGS) entry which is preliminary data.</text>
</comment>
<proteinExistence type="predicted"/>
<organism evidence="1 2">
    <name type="scientific">Plesiomonas shigelloides</name>
    <name type="common">Aeromonas shigelloides</name>
    <dbReference type="NCBI Taxonomy" id="703"/>
    <lineage>
        <taxon>Bacteria</taxon>
        <taxon>Pseudomonadati</taxon>
        <taxon>Pseudomonadota</taxon>
        <taxon>Gammaproteobacteria</taxon>
        <taxon>Enterobacterales</taxon>
        <taxon>Enterobacteriaceae</taxon>
        <taxon>Plesiomonas</taxon>
    </lineage>
</organism>
<reference evidence="1" key="1">
    <citation type="submission" date="2021-03" db="EMBL/GenBank/DDBJ databases">
        <title>Plesiomonas shigelloides zfcc0051, isolated from zebrafish feces.</title>
        <authorList>
            <person name="Vanderhoek Z."/>
            <person name="Gaulke C."/>
        </authorList>
    </citation>
    <scope>NUCLEOTIDE SEQUENCE</scope>
    <source>
        <strain evidence="1">Zfcc0051</strain>
    </source>
</reference>
<dbReference type="EMBL" id="JAFNAA010000051">
    <property type="protein sequence ID" value="MBO1109888.1"/>
    <property type="molecule type" value="Genomic_DNA"/>
</dbReference>
<evidence type="ECO:0008006" key="3">
    <source>
        <dbReference type="Google" id="ProtNLM"/>
    </source>
</evidence>
<gene>
    <name evidence="1" type="ORF">J2R62_17105</name>
</gene>
<sequence length="78" mass="9090">MKRLADLTPAEKKFIDDALAEAERVAGQKLNRPNRYIVVNRARAQIESARYAEKKRLEREAERQAGSFTWSKPVSFRR</sequence>
<dbReference type="Proteomes" id="UP000664658">
    <property type="component" value="Unassembled WGS sequence"/>
</dbReference>
<evidence type="ECO:0000313" key="1">
    <source>
        <dbReference type="EMBL" id="MBO1109888.1"/>
    </source>
</evidence>